<name>E1QUD7_VULDI</name>
<dbReference type="STRING" id="572478.Vdis_0463"/>
<evidence type="ECO:0000256" key="4">
    <source>
        <dbReference type="SAM" id="Phobius"/>
    </source>
</evidence>
<dbReference type="InterPro" id="IPR029044">
    <property type="entry name" value="Nucleotide-diphossugar_trans"/>
</dbReference>
<evidence type="ECO:0000259" key="5">
    <source>
        <dbReference type="Pfam" id="PF00535"/>
    </source>
</evidence>
<keyword evidence="4" id="KW-0812">Transmembrane</keyword>
<keyword evidence="4" id="KW-1133">Transmembrane helix</keyword>
<dbReference type="HOGENOM" id="CLU_878859_0_0_2"/>
<evidence type="ECO:0000313" key="6">
    <source>
        <dbReference type="EMBL" id="ADN49863.1"/>
    </source>
</evidence>
<reference evidence="7" key="2">
    <citation type="journal article" date="2010" name="Stand. Genomic Sci.">
        <title>Complete genome sequence of Vulcanisaeta distributa type strain (IC-017T).</title>
        <authorList>
            <person name="Mavromatis K."/>
            <person name="Sikorski J."/>
            <person name="Pabst E."/>
            <person name="Teshima H."/>
            <person name="Lapidus A."/>
            <person name="Lucas S."/>
            <person name="Nolan M."/>
            <person name="Glavina Del Rio T."/>
            <person name="Cheng J."/>
            <person name="Bruce D."/>
            <person name="Goodwin L."/>
            <person name="Pitluck S."/>
            <person name="Liolios K."/>
            <person name="Ivanova N."/>
            <person name="Mikhailova N."/>
            <person name="Pati A."/>
            <person name="Chen A."/>
            <person name="Palaniappan K."/>
            <person name="Land M."/>
            <person name="Hauser L."/>
            <person name="Chang Y."/>
            <person name="Jeffries C."/>
            <person name="Rohde M."/>
            <person name="Spring S."/>
            <person name="Goker M."/>
            <person name="Wirth R."/>
            <person name="Woyke T."/>
            <person name="Bristow J."/>
            <person name="Eisen J."/>
            <person name="Markowitz V."/>
            <person name="Hugenholtz P."/>
            <person name="Klenk H."/>
            <person name="Kyrpides N."/>
        </authorList>
    </citation>
    <scope>NUCLEOTIDE SEQUENCE [LARGE SCALE GENOMIC DNA]</scope>
    <source>
        <strain evidence="7">DSM 14429 / JCM 11212 / NBRC 100878 / IC-017</strain>
    </source>
</reference>
<reference evidence="6 7" key="1">
    <citation type="journal article" date="2010" name="Stand. Genomic Sci.">
        <title>Complete genome sequence of Vulcanisaeta distributa type strain (IC-017).</title>
        <authorList>
            <person name="Mavromatis K."/>
            <person name="Sikorski J."/>
            <person name="Pabst E."/>
            <person name="Teshima H."/>
            <person name="Lapidus A."/>
            <person name="Lucas S."/>
            <person name="Nolan M."/>
            <person name="Glavina Del Rio T."/>
            <person name="Cheng J.F."/>
            <person name="Bruce D."/>
            <person name="Goodwin L."/>
            <person name="Pitluck S."/>
            <person name="Liolios K."/>
            <person name="Ivanova N."/>
            <person name="Mikhailova N."/>
            <person name="Pati A."/>
            <person name="Chen A."/>
            <person name="Palaniappan K."/>
            <person name="Land M."/>
            <person name="Hauser L."/>
            <person name="Chang Y.J."/>
            <person name="Jeffries C.D."/>
            <person name="Rohde M."/>
            <person name="Spring S."/>
            <person name="Goker M."/>
            <person name="Wirth R."/>
            <person name="Woyke T."/>
            <person name="Bristow J."/>
            <person name="Eisen J.A."/>
            <person name="Markowitz V."/>
            <person name="Hugenholtz P."/>
            <person name="Klenk H.P."/>
            <person name="Kyrpides N.C."/>
        </authorList>
    </citation>
    <scope>NUCLEOTIDE SEQUENCE [LARGE SCALE GENOMIC DNA]</scope>
    <source>
        <strain evidence="7">DSM 14429 / JCM 11212 / NBRC 100878 / IC-017</strain>
    </source>
</reference>
<dbReference type="GO" id="GO:0016757">
    <property type="term" value="F:glycosyltransferase activity"/>
    <property type="evidence" value="ECO:0007669"/>
    <property type="project" value="UniProtKB-KW"/>
</dbReference>
<dbReference type="AlphaFoldDB" id="E1QUD7"/>
<dbReference type="GeneID" id="9751381"/>
<evidence type="ECO:0000256" key="3">
    <source>
        <dbReference type="ARBA" id="ARBA00022679"/>
    </source>
</evidence>
<dbReference type="eggNOG" id="arCOG01385">
    <property type="taxonomic scope" value="Archaea"/>
</dbReference>
<keyword evidence="4" id="KW-0472">Membrane</keyword>
<dbReference type="RefSeq" id="WP_013335588.1">
    <property type="nucleotide sequence ID" value="NC_014537.1"/>
</dbReference>
<feature type="transmembrane region" description="Helical" evidence="4">
    <location>
        <begin position="286"/>
        <end position="304"/>
    </location>
</feature>
<dbReference type="InterPro" id="IPR001173">
    <property type="entry name" value="Glyco_trans_2-like"/>
</dbReference>
<dbReference type="CAZy" id="GT2">
    <property type="family name" value="Glycosyltransferase Family 2"/>
</dbReference>
<dbReference type="EMBL" id="CP002100">
    <property type="protein sequence ID" value="ADN49863.1"/>
    <property type="molecule type" value="Genomic_DNA"/>
</dbReference>
<gene>
    <name evidence="6" type="ordered locus">Vdis_0463</name>
</gene>
<evidence type="ECO:0000256" key="2">
    <source>
        <dbReference type="ARBA" id="ARBA00022676"/>
    </source>
</evidence>
<accession>E1QUD7</accession>
<evidence type="ECO:0000256" key="1">
    <source>
        <dbReference type="ARBA" id="ARBA00006739"/>
    </source>
</evidence>
<dbReference type="SUPFAM" id="SSF53448">
    <property type="entry name" value="Nucleotide-diphospho-sugar transferases"/>
    <property type="match status" value="1"/>
</dbReference>
<dbReference type="PANTHER" id="PTHR43179">
    <property type="entry name" value="RHAMNOSYLTRANSFERASE WBBL"/>
    <property type="match status" value="1"/>
</dbReference>
<protein>
    <submittedName>
        <fullName evidence="6">Glycosyl transferase family 2</fullName>
    </submittedName>
</protein>
<dbReference type="CDD" id="cd00761">
    <property type="entry name" value="Glyco_tranf_GTA_type"/>
    <property type="match status" value="1"/>
</dbReference>
<dbReference type="Pfam" id="PF00535">
    <property type="entry name" value="Glycos_transf_2"/>
    <property type="match status" value="1"/>
</dbReference>
<dbReference type="KEGG" id="vdi:Vdis_0463"/>
<dbReference type="Proteomes" id="UP000006681">
    <property type="component" value="Chromosome"/>
</dbReference>
<sequence>MRITIIVLTSGSRDRLSLLKHLLKSIAAQTVLPDEVIVATESNGELIKALGDGYLNGVVFRVLETGYWNKCLTANEAILKADGDVIFLLEDDLYLTPSFIEEVVETFRKFPDAGCVYTNCIWVFPEGSGSRGGVVGRAARLLSKLTIHGSVLPRFTRPVSNGVFEVGSFTMSVACRREALLRAGLYDVRVWEPILGEDFDLAFRVRKAGYRILQNTRAVSYHFTMQVTKGSAKYRSDPSALMGTYATEVYFMAKNRDLLGLSHVITHAIYRMIESVMWGVRSGNPLTIIYGIAGSLLGLLRGLLVNPMSGVKPRP</sequence>
<proteinExistence type="inferred from homology"/>
<comment type="similarity">
    <text evidence="1">Belongs to the glycosyltransferase 2 family.</text>
</comment>
<dbReference type="PANTHER" id="PTHR43179:SF12">
    <property type="entry name" value="GALACTOFURANOSYLTRANSFERASE GLFT2"/>
    <property type="match status" value="1"/>
</dbReference>
<organism evidence="6 7">
    <name type="scientific">Vulcanisaeta distributa (strain DSM 14429 / JCM 11212 / NBRC 100878 / IC-017)</name>
    <dbReference type="NCBI Taxonomy" id="572478"/>
    <lineage>
        <taxon>Archaea</taxon>
        <taxon>Thermoproteota</taxon>
        <taxon>Thermoprotei</taxon>
        <taxon>Thermoproteales</taxon>
        <taxon>Thermoproteaceae</taxon>
        <taxon>Vulcanisaeta</taxon>
    </lineage>
</organism>
<feature type="domain" description="Glycosyltransferase 2-like" evidence="5">
    <location>
        <begin position="16"/>
        <end position="116"/>
    </location>
</feature>
<dbReference type="Gene3D" id="3.90.550.10">
    <property type="entry name" value="Spore Coat Polysaccharide Biosynthesis Protein SpsA, Chain A"/>
    <property type="match status" value="1"/>
</dbReference>
<keyword evidence="2" id="KW-0328">Glycosyltransferase</keyword>
<keyword evidence="7" id="KW-1185">Reference proteome</keyword>
<dbReference type="OrthoDB" id="46222at2157"/>
<keyword evidence="3 6" id="KW-0808">Transferase</keyword>
<evidence type="ECO:0000313" key="7">
    <source>
        <dbReference type="Proteomes" id="UP000006681"/>
    </source>
</evidence>